<dbReference type="EMBL" id="FMYH01000003">
    <property type="protein sequence ID" value="SDC59905.1"/>
    <property type="molecule type" value="Genomic_DNA"/>
</dbReference>
<dbReference type="OrthoDB" id="5186682at2"/>
<proteinExistence type="predicted"/>
<accession>A0A1G6MYB8</accession>
<dbReference type="NCBIfam" id="TIGR02242">
    <property type="entry name" value="tail_TIGR02242"/>
    <property type="match status" value="1"/>
</dbReference>
<evidence type="ECO:0000313" key="2">
    <source>
        <dbReference type="Proteomes" id="UP000199039"/>
    </source>
</evidence>
<keyword evidence="2" id="KW-1185">Reference proteome</keyword>
<dbReference type="InterPro" id="IPR011748">
    <property type="entry name" value="Unchr_phage_tail-like"/>
</dbReference>
<dbReference type="Proteomes" id="UP000199039">
    <property type="component" value="Unassembled WGS sequence"/>
</dbReference>
<dbReference type="AlphaFoldDB" id="A0A1G6MYB8"/>
<reference evidence="1 2" key="1">
    <citation type="submission" date="2016-09" db="EMBL/GenBank/DDBJ databases">
        <authorList>
            <person name="Capua I."/>
            <person name="De Benedictis P."/>
            <person name="Joannis T."/>
            <person name="Lombin L.H."/>
            <person name="Cattoli G."/>
        </authorList>
    </citation>
    <scope>NUCLEOTIDE SEQUENCE [LARGE SCALE GENOMIC DNA]</scope>
    <source>
        <strain evidence="1 2">ISLP-3</strain>
    </source>
</reference>
<evidence type="ECO:0000313" key="1">
    <source>
        <dbReference type="EMBL" id="SDC59905.1"/>
    </source>
</evidence>
<dbReference type="STRING" id="1814289.SAMN05216410_1991"/>
<dbReference type="Pfam" id="PF09684">
    <property type="entry name" value="Tail_P2_I"/>
    <property type="match status" value="1"/>
</dbReference>
<sequence>MRRSDWLVNQLPPAMLQESFFRRFVELFQAQADTVMAHADNLVHLPDPRITPPQMLPWLASWIGLESVDGAGSVELQREVLRVAARTLAWRGTPFGLRSMLELFSGGPAVIEEGGGVWREGESPIDTAWVVMRVDSTGSLTERAFAKLVADEVPAHVRAELWVGDKLIWPRPAADPSAHLALPQPPTET</sequence>
<dbReference type="RefSeq" id="WP_093182856.1">
    <property type="nucleotide sequence ID" value="NZ_FMYH01000003.1"/>
</dbReference>
<organism evidence="1 2">
    <name type="scientific">Sanguibacter gelidistatuariae</name>
    <dbReference type="NCBI Taxonomy" id="1814289"/>
    <lineage>
        <taxon>Bacteria</taxon>
        <taxon>Bacillati</taxon>
        <taxon>Actinomycetota</taxon>
        <taxon>Actinomycetes</taxon>
        <taxon>Micrococcales</taxon>
        <taxon>Sanguibacteraceae</taxon>
        <taxon>Sanguibacter</taxon>
    </lineage>
</organism>
<gene>
    <name evidence="1" type="ORF">SAMN05216410_1991</name>
</gene>
<protein>
    <submittedName>
        <fullName evidence="1">Phage tail protein domain-containing protein</fullName>
    </submittedName>
</protein>
<dbReference type="InterPro" id="IPR006521">
    <property type="entry name" value="Tail_protein_I"/>
</dbReference>
<name>A0A1G6MYB8_9MICO</name>